<protein>
    <submittedName>
        <fullName evidence="1">Uncharacterized protein</fullName>
    </submittedName>
</protein>
<dbReference type="Proteomes" id="UP000006514">
    <property type="component" value="Unassembled WGS sequence"/>
</dbReference>
<name>J0WJS1_AURST</name>
<dbReference type="AlphaFoldDB" id="J0WJS1"/>
<gene>
    <name evidence="1" type="ORF">AURDEDRAFT_178395</name>
</gene>
<evidence type="ECO:0000313" key="2">
    <source>
        <dbReference type="Proteomes" id="UP000006514"/>
    </source>
</evidence>
<keyword evidence="2" id="KW-1185">Reference proteome</keyword>
<dbReference type="EMBL" id="JH688888">
    <property type="protein sequence ID" value="EJD32523.1"/>
    <property type="molecule type" value="Genomic_DNA"/>
</dbReference>
<proteinExistence type="predicted"/>
<sequence>MTWVGLTTAKDAAARKGPISTSALRRLFSSFYHHHPIPRLASSAVAFDVALILLASTGSRRRRRFGVGIIHRPQPFAGAPRSTVRTLLIRIAGADSSLAPVGQTAVPTADRRYISISWKSCRGKRPCGSAARTAVVHLSPHRPLTAPTPSWRAEIDLDVRYVVLMIPRVVRAVESARTAVAASTPSL</sequence>
<dbReference type="InParanoid" id="J0WJS1"/>
<evidence type="ECO:0000313" key="1">
    <source>
        <dbReference type="EMBL" id="EJD32523.1"/>
    </source>
</evidence>
<accession>J0WJS1</accession>
<organism evidence="1 2">
    <name type="scientific">Auricularia subglabra (strain TFB-10046 / SS5)</name>
    <name type="common">White-rot fungus</name>
    <name type="synonym">Auricularia delicata (strain TFB10046)</name>
    <dbReference type="NCBI Taxonomy" id="717982"/>
    <lineage>
        <taxon>Eukaryota</taxon>
        <taxon>Fungi</taxon>
        <taxon>Dikarya</taxon>
        <taxon>Basidiomycota</taxon>
        <taxon>Agaricomycotina</taxon>
        <taxon>Agaricomycetes</taxon>
        <taxon>Auriculariales</taxon>
        <taxon>Auriculariaceae</taxon>
        <taxon>Auricularia</taxon>
    </lineage>
</organism>
<dbReference type="KEGG" id="adl:AURDEDRAFT_178395"/>
<reference evidence="2" key="1">
    <citation type="journal article" date="2012" name="Science">
        <title>The Paleozoic origin of enzymatic lignin decomposition reconstructed from 31 fungal genomes.</title>
        <authorList>
            <person name="Floudas D."/>
            <person name="Binder M."/>
            <person name="Riley R."/>
            <person name="Barry K."/>
            <person name="Blanchette R.A."/>
            <person name="Henrissat B."/>
            <person name="Martinez A.T."/>
            <person name="Otillar R."/>
            <person name="Spatafora J.W."/>
            <person name="Yadav J.S."/>
            <person name="Aerts A."/>
            <person name="Benoit I."/>
            <person name="Boyd A."/>
            <person name="Carlson A."/>
            <person name="Copeland A."/>
            <person name="Coutinho P.M."/>
            <person name="de Vries R.P."/>
            <person name="Ferreira P."/>
            <person name="Findley K."/>
            <person name="Foster B."/>
            <person name="Gaskell J."/>
            <person name="Glotzer D."/>
            <person name="Gorecki P."/>
            <person name="Heitman J."/>
            <person name="Hesse C."/>
            <person name="Hori C."/>
            <person name="Igarashi K."/>
            <person name="Jurgens J.A."/>
            <person name="Kallen N."/>
            <person name="Kersten P."/>
            <person name="Kohler A."/>
            <person name="Kuees U."/>
            <person name="Kumar T.K.A."/>
            <person name="Kuo A."/>
            <person name="LaButti K."/>
            <person name="Larrondo L.F."/>
            <person name="Lindquist E."/>
            <person name="Ling A."/>
            <person name="Lombard V."/>
            <person name="Lucas S."/>
            <person name="Lundell T."/>
            <person name="Martin R."/>
            <person name="McLaughlin D.J."/>
            <person name="Morgenstern I."/>
            <person name="Morin E."/>
            <person name="Murat C."/>
            <person name="Nagy L.G."/>
            <person name="Nolan M."/>
            <person name="Ohm R.A."/>
            <person name="Patyshakuliyeva A."/>
            <person name="Rokas A."/>
            <person name="Ruiz-Duenas F.J."/>
            <person name="Sabat G."/>
            <person name="Salamov A."/>
            <person name="Samejima M."/>
            <person name="Schmutz J."/>
            <person name="Slot J.C."/>
            <person name="St John F."/>
            <person name="Stenlid J."/>
            <person name="Sun H."/>
            <person name="Sun S."/>
            <person name="Syed K."/>
            <person name="Tsang A."/>
            <person name="Wiebenga A."/>
            <person name="Young D."/>
            <person name="Pisabarro A."/>
            <person name="Eastwood D.C."/>
            <person name="Martin F."/>
            <person name="Cullen D."/>
            <person name="Grigoriev I.V."/>
            <person name="Hibbett D.S."/>
        </authorList>
    </citation>
    <scope>NUCLEOTIDE SEQUENCE [LARGE SCALE GENOMIC DNA]</scope>
    <source>
        <strain evidence="2">TFB10046</strain>
    </source>
</reference>